<protein>
    <recommendedName>
        <fullName evidence="1">SAP domain-containing protein</fullName>
    </recommendedName>
</protein>
<evidence type="ECO:0000313" key="2">
    <source>
        <dbReference type="EMBL" id="KKA18323.1"/>
    </source>
</evidence>
<organism evidence="2 3">
    <name type="scientific">Rasamsonia emersonii (strain ATCC 16479 / CBS 393.64 / IMI 116815)</name>
    <dbReference type="NCBI Taxonomy" id="1408163"/>
    <lineage>
        <taxon>Eukaryota</taxon>
        <taxon>Fungi</taxon>
        <taxon>Dikarya</taxon>
        <taxon>Ascomycota</taxon>
        <taxon>Pezizomycotina</taxon>
        <taxon>Eurotiomycetes</taxon>
        <taxon>Eurotiomycetidae</taxon>
        <taxon>Eurotiales</taxon>
        <taxon>Trichocomaceae</taxon>
        <taxon>Rasamsonia</taxon>
    </lineage>
</organism>
<evidence type="ECO:0000259" key="1">
    <source>
        <dbReference type="PROSITE" id="PS50800"/>
    </source>
</evidence>
<dbReference type="AlphaFoldDB" id="A0A0F4YL55"/>
<dbReference type="InterPro" id="IPR036361">
    <property type="entry name" value="SAP_dom_sf"/>
</dbReference>
<accession>A0A0F4YL55</accession>
<dbReference type="Gene3D" id="1.10.720.30">
    <property type="entry name" value="SAP domain"/>
    <property type="match status" value="1"/>
</dbReference>
<feature type="domain" description="SAP" evidence="1">
    <location>
        <begin position="51"/>
        <end position="85"/>
    </location>
</feature>
<name>A0A0F4YL55_RASE3</name>
<dbReference type="RefSeq" id="XP_013324935.1">
    <property type="nucleotide sequence ID" value="XM_013469481.1"/>
</dbReference>
<dbReference type="OrthoDB" id="3993201at2759"/>
<dbReference type="SUPFAM" id="SSF68906">
    <property type="entry name" value="SAP domain"/>
    <property type="match status" value="1"/>
</dbReference>
<evidence type="ECO:0000313" key="3">
    <source>
        <dbReference type="Proteomes" id="UP000053958"/>
    </source>
</evidence>
<dbReference type="GeneID" id="25319992"/>
<gene>
    <name evidence="2" type="ORF">T310_7726</name>
</gene>
<sequence>MAAPRSTSLRALRALSQQSPSATTLYCRRRLHITGAFSAQPANSSDKTTLYASRTLADLKLECERRALRTSGTKSELIERLSNHDLLQSRAFSIAMKRIDGNAFGGQSKSRQFNTSRANKAVKDSSTMDFVYMPSMASLEGPETNSYPRIPLVSDAYSTSPMKPQIHAVSELASDTSASPMSEVVDNHSVEIDPFRLTETVGRSRDGENQQKLAANQREKGVIGELWSGFLEDLLGPKGNSSSSLKK</sequence>
<dbReference type="Pfam" id="PF02037">
    <property type="entry name" value="SAP"/>
    <property type="match status" value="1"/>
</dbReference>
<keyword evidence="3" id="KW-1185">Reference proteome</keyword>
<dbReference type="PROSITE" id="PS50800">
    <property type="entry name" value="SAP"/>
    <property type="match status" value="1"/>
</dbReference>
<dbReference type="Proteomes" id="UP000053958">
    <property type="component" value="Unassembled WGS sequence"/>
</dbReference>
<proteinExistence type="predicted"/>
<comment type="caution">
    <text evidence="2">The sequence shown here is derived from an EMBL/GenBank/DDBJ whole genome shotgun (WGS) entry which is preliminary data.</text>
</comment>
<dbReference type="EMBL" id="LASV01000468">
    <property type="protein sequence ID" value="KKA18323.1"/>
    <property type="molecule type" value="Genomic_DNA"/>
</dbReference>
<dbReference type="STRING" id="1408163.A0A0F4YL55"/>
<dbReference type="InterPro" id="IPR003034">
    <property type="entry name" value="SAP_dom"/>
</dbReference>
<reference evidence="2 3" key="1">
    <citation type="submission" date="2015-04" db="EMBL/GenBank/DDBJ databases">
        <authorList>
            <person name="Heijne W.H."/>
            <person name="Fedorova N.D."/>
            <person name="Nierman W.C."/>
            <person name="Vollebregt A.W."/>
            <person name="Zhao Z."/>
            <person name="Wu L."/>
            <person name="Kumar M."/>
            <person name="Stam H."/>
            <person name="van den Berg M.A."/>
            <person name="Pel H.J."/>
        </authorList>
    </citation>
    <scope>NUCLEOTIDE SEQUENCE [LARGE SCALE GENOMIC DNA]</scope>
    <source>
        <strain evidence="2 3">CBS 393.64</strain>
    </source>
</reference>
<dbReference type="SMART" id="SM00513">
    <property type="entry name" value="SAP"/>
    <property type="match status" value="1"/>
</dbReference>